<protein>
    <submittedName>
        <fullName evidence="2">Uncharacterized protein</fullName>
    </submittedName>
</protein>
<comment type="caution">
    <text evidence="2">The sequence shown here is derived from an EMBL/GenBank/DDBJ whole genome shotgun (WGS) entry which is preliminary data.</text>
</comment>
<feature type="region of interest" description="Disordered" evidence="1">
    <location>
        <begin position="100"/>
        <end position="127"/>
    </location>
</feature>
<sequence>MYRIVGSFHLLNRLVKNGSNSGCGIYSTTSSSPSLSITTDRLYTTSSSSSDNSSSGTGNSNNINTRNINANNRASKSRIIDEDILTQLLSDYQGYFKENNLQAPTPTLPPRDTIDNSNNDDNKPLLDTDSYDINMYLNDKISEYYDKNIADNDIDQINFIRANRNNNNSKKSSTIGSPSSDTQDIKNKKVKPLKYKDNVNSSRETKSHKIESKILPRSQINVKPFIQNLDLPSKYPKMDKKSSLIDIFKSINHLDEYSKCCFFINNLNNREDTKPVLEELVLQDISYYPTLILYYALEEKFTSGSTIIESMTSSVINDTNNPFGICIMHLVHKMKIALIAGAIVTKNYTLVGEMMTKYQMHNLKESMFDIYQILHYGNHYLPLYVMYLHQQNIQIHQLLPLDMFLDSIYAIINLKPIAAIKWVDAMLLCGYDIDEEMYLDIHNILSSLEHNSIALSFRDNLSAKGYHPTETIITNSFLVLSLTTDVEELLSLYNNIEKYDVGQQVHDTMVATLLSHLTYSTNFHRLSKFLYKADSILSKHPSINIYHSLLTHYHSNQKMVKVLFEKLLKERSIEPDLSTIQILLDPLLKDNVRPKKALHTSLWLKSPIIKFTQADGLGMEVSHEDQDNNEQEETTTDPKLLQECMDLLHSIPIKDAKYYNFILLLSLKSVTPKSPLSILSEMLSKGFLPTSQVLTNLIKSLPSIDWIKICQQNNIPIDSTNFHIFLKHKSANFIESFYQDLKKSFPIMPETFQFLANTFLYLGKLDKVHRLIVSELGPLDDKEKANAITSLLINANNNIPLGEDDIKLLYQQIPDKAYHFAQCALNNKLYSIAWTIINSLPKHDEKTNEIVANYVYLYLLSNNTNIDVNDLLGKLSIAHLNNPMIRHSFMLAIHHNRSNYYNENGNFVPLPHSTFQLFLNHLHNLGIQLKTYELVLCGIIECVHSPRKKTKDFIMSSVANRIKGRTLDLLSTKLLVFNTAPLGIDHWIDNNLKYLSHDEVEKLMLKMLSNRKTLSHKTANQLLHRIVTSDPMYIMLFHYFNTQSISNAALCILDMHDPINQQHYLEIFINKHCKDQNYFTVYEHFEQSPNFDQKALEKFIELAAPLYPHFVLPLNEYLAFSTRYKYTISLTDSMATALAYYKRLSPDLYESIGLEPTSGFYVAMIKSLQQNRSLNYDNFIDIINQADERKLTFTSQDFFNIMMILSESPFTHNKKIFTFLLDFVGKEPYANEIFATLGKQLLTFIQKKVESKSLWTPLLFHEIINKYNDDKYSSSKYISLFIDWYPQYYNPQDFNIVTNEIKMKLRRHEFNQLGDV</sequence>
<evidence type="ECO:0000313" key="2">
    <source>
        <dbReference type="EMBL" id="KAF2071586.1"/>
    </source>
</evidence>
<dbReference type="PANTHER" id="PTHR47938:SF35">
    <property type="entry name" value="PENTATRICOPEPTIDE REPEAT-CONTAINING PROTEIN 4, MITOCHONDRIAL-RELATED"/>
    <property type="match status" value="1"/>
</dbReference>
<evidence type="ECO:0000256" key="1">
    <source>
        <dbReference type="SAM" id="MobiDB-lite"/>
    </source>
</evidence>
<gene>
    <name evidence="2" type="ORF">CYY_007095</name>
</gene>
<organism evidence="2 3">
    <name type="scientific">Polysphondylium violaceum</name>
    <dbReference type="NCBI Taxonomy" id="133409"/>
    <lineage>
        <taxon>Eukaryota</taxon>
        <taxon>Amoebozoa</taxon>
        <taxon>Evosea</taxon>
        <taxon>Eumycetozoa</taxon>
        <taxon>Dictyostelia</taxon>
        <taxon>Dictyosteliales</taxon>
        <taxon>Dictyosteliaceae</taxon>
        <taxon>Polysphondylium</taxon>
    </lineage>
</organism>
<dbReference type="GO" id="GO:0140053">
    <property type="term" value="P:mitochondrial gene expression"/>
    <property type="evidence" value="ECO:0007669"/>
    <property type="project" value="TreeGrafter"/>
</dbReference>
<feature type="region of interest" description="Disordered" evidence="1">
    <location>
        <begin position="42"/>
        <end position="69"/>
    </location>
</feature>
<dbReference type="Proteomes" id="UP000695562">
    <property type="component" value="Unassembled WGS sequence"/>
</dbReference>
<proteinExistence type="predicted"/>
<dbReference type="PANTHER" id="PTHR47938">
    <property type="entry name" value="RESPIRATORY COMPLEX I CHAPERONE (CIA84), PUTATIVE (AFU_ORTHOLOGUE AFUA_2G06020)-RELATED"/>
    <property type="match status" value="1"/>
</dbReference>
<dbReference type="EMBL" id="AJWJ01000360">
    <property type="protein sequence ID" value="KAF2071586.1"/>
    <property type="molecule type" value="Genomic_DNA"/>
</dbReference>
<dbReference type="GO" id="GO:0005739">
    <property type="term" value="C:mitochondrion"/>
    <property type="evidence" value="ECO:0007669"/>
    <property type="project" value="TreeGrafter"/>
</dbReference>
<evidence type="ECO:0000313" key="3">
    <source>
        <dbReference type="Proteomes" id="UP000695562"/>
    </source>
</evidence>
<name>A0A8J4PRA3_9MYCE</name>
<keyword evidence="3" id="KW-1185">Reference proteome</keyword>
<accession>A0A8J4PRA3</accession>
<reference evidence="2" key="1">
    <citation type="submission" date="2020-01" db="EMBL/GenBank/DDBJ databases">
        <title>Development of genomics and gene disruption for Polysphondylium violaceum indicates a role for the polyketide synthase stlB in stalk morphogenesis.</title>
        <authorList>
            <person name="Narita B."/>
            <person name="Kawabe Y."/>
            <person name="Kin K."/>
            <person name="Saito T."/>
            <person name="Gibbs R."/>
            <person name="Kuspa A."/>
            <person name="Muzny D."/>
            <person name="Queller D."/>
            <person name="Richards S."/>
            <person name="Strassman J."/>
            <person name="Sucgang R."/>
            <person name="Worley K."/>
            <person name="Schaap P."/>
        </authorList>
    </citation>
    <scope>NUCLEOTIDE SEQUENCE</scope>
    <source>
        <strain evidence="2">QSvi11</strain>
    </source>
</reference>
<feature type="compositionally biased region" description="Low complexity" evidence="1">
    <location>
        <begin position="46"/>
        <end position="69"/>
    </location>
</feature>
<dbReference type="OrthoDB" id="24517at2759"/>
<feature type="region of interest" description="Disordered" evidence="1">
    <location>
        <begin position="164"/>
        <end position="210"/>
    </location>
</feature>
<dbReference type="GO" id="GO:0003729">
    <property type="term" value="F:mRNA binding"/>
    <property type="evidence" value="ECO:0007669"/>
    <property type="project" value="TreeGrafter"/>
</dbReference>
<feature type="compositionally biased region" description="Low complexity" evidence="1">
    <location>
        <begin position="164"/>
        <end position="180"/>
    </location>
</feature>